<evidence type="ECO:0000256" key="6">
    <source>
        <dbReference type="ARBA" id="ARBA00022840"/>
    </source>
</evidence>
<dbReference type="AlphaFoldDB" id="A0A816M7H9"/>
<sequence length="921" mass="101971">MDSDTDSDGSHISATPPRDPFPPPPPKQVPRRPPQPPPPRKVPPGSRKAPSSSSSSSSRSKPKAHTHPQPPDHSEEAPLPSFSSPPPSLFTDLPFRICEPSNRSKPAGFSSSVSSFYRLPRASPAPEDTSKSECVNHIPELPHVPLVPPKPVRRKPPNLIMDSISSQPLKAPVVFRSGGEGNFVKLNLNGKRGKKFPSKYKSASKSRSKFAYRGKRYKKSEANGEDEEGETWLEEESDLQREANGFISSVEDAVLAVKTEASDENLTKLLSLVYGYESFRDGQLQAIKMVLSGSSTMLVLPTGAGKSLCYQIPAMILPGITLVVSPLVSLMIDQLKHLPSVIKGGLLSSSQRPEEATETLRKLKEGIIKVLFVSPERLLNVEFLSMFRMSLSVSLVVVDEAHCVSEWSHNFRPSYMRLKASMLYSALKADCILAMTATATTMTLQAVMSALEIPSTNLIQKSQLRDNFELSVSLSGANRHVLYLLVLMESQPYKKIRSIIVYCKFQYETDMISKYLRDNNITAKGYHSGLPAKDRVRIQEAFSSNKIRVVVATVAFGMGLDKGDVGAVIHFSVPGSLEEYVQEIGRAGRDGRLSYCHLFYDEDTYLKLRSLSHSDGVDEYAVGKFLTHVFSFDTKQHEKICSIVIESASHKFDMKEEVMQTILTHLELGEVQYLRMLPQVNICCTLNFHKSSPNILAARNIIVAAILKKSHVKQGLYVFDIPTVASSTGVATTDVLAEIQTLKMKGEVTYETKDPAFCYTILESPKDTSSLSSHLTKWLAEVEFCKVRKLDIMSSAAMAAINVSNTSETSSGAEQTLSLQSRILDYFNGDENCDVPSKTTQNCSFLRADIKVFLQSNRQAKFTPRAIARIMHGVGSPAFPNSIWSKTHFWGRYMSVDFRVIMEAAQTELMNFVDRNAALAS</sequence>
<feature type="domain" description="Helicase ATP-binding" evidence="14">
    <location>
        <begin position="287"/>
        <end position="457"/>
    </location>
</feature>
<reference evidence="16" key="1">
    <citation type="submission" date="2021-01" db="EMBL/GenBank/DDBJ databases">
        <authorList>
            <consortium name="Genoscope - CEA"/>
            <person name="William W."/>
        </authorList>
    </citation>
    <scope>NUCLEOTIDE SEQUENCE</scope>
</reference>
<dbReference type="Pfam" id="PF00270">
    <property type="entry name" value="DEAD"/>
    <property type="match status" value="1"/>
</dbReference>
<accession>A0A816M7H9</accession>
<dbReference type="PROSITE" id="PS00690">
    <property type="entry name" value="DEAH_ATP_HELICASE"/>
    <property type="match status" value="1"/>
</dbReference>
<dbReference type="SUPFAM" id="SSF52540">
    <property type="entry name" value="P-loop containing nucleoside triphosphate hydrolases"/>
    <property type="match status" value="1"/>
</dbReference>
<organism evidence="16">
    <name type="scientific">Brassica napus</name>
    <name type="common">Rape</name>
    <dbReference type="NCBI Taxonomy" id="3708"/>
    <lineage>
        <taxon>Eukaryota</taxon>
        <taxon>Viridiplantae</taxon>
        <taxon>Streptophyta</taxon>
        <taxon>Embryophyta</taxon>
        <taxon>Tracheophyta</taxon>
        <taxon>Spermatophyta</taxon>
        <taxon>Magnoliopsida</taxon>
        <taxon>eudicotyledons</taxon>
        <taxon>Gunneridae</taxon>
        <taxon>Pentapetalae</taxon>
        <taxon>rosids</taxon>
        <taxon>malvids</taxon>
        <taxon>Brassicales</taxon>
        <taxon>Brassicaceae</taxon>
        <taxon>Brassiceae</taxon>
        <taxon>Brassica</taxon>
    </lineage>
</organism>
<dbReference type="GO" id="GO:0016787">
    <property type="term" value="F:hydrolase activity"/>
    <property type="evidence" value="ECO:0007669"/>
    <property type="project" value="UniProtKB-KW"/>
</dbReference>
<dbReference type="EMBL" id="HG994371">
    <property type="protein sequence ID" value="CAF1972340.1"/>
    <property type="molecule type" value="Genomic_DNA"/>
</dbReference>
<evidence type="ECO:0000256" key="11">
    <source>
        <dbReference type="ARBA" id="ARBA00034808"/>
    </source>
</evidence>
<evidence type="ECO:0000256" key="1">
    <source>
        <dbReference type="ARBA" id="ARBA00004123"/>
    </source>
</evidence>
<keyword evidence="4" id="KW-0378">Hydrolase</keyword>
<gene>
    <name evidence="16" type="ORF">DARMORV10_C07P17440.1</name>
</gene>
<evidence type="ECO:0000256" key="12">
    <source>
        <dbReference type="ARBA" id="ARBA00049360"/>
    </source>
</evidence>
<evidence type="ECO:0000313" key="16">
    <source>
        <dbReference type="EMBL" id="CAF1972340.1"/>
    </source>
</evidence>
<evidence type="ECO:0000256" key="2">
    <source>
        <dbReference type="ARBA" id="ARBA00005446"/>
    </source>
</evidence>
<dbReference type="OMA" id="ICEYLHI"/>
<protein>
    <recommendedName>
        <fullName evidence="11">DNA 3'-5' helicase</fullName>
        <ecNumber evidence="11">5.6.2.4</ecNumber>
    </recommendedName>
</protein>
<dbReference type="Proteomes" id="UP001295469">
    <property type="component" value="Chromosome C07"/>
</dbReference>
<dbReference type="FunFam" id="3.40.50.300:FF:000772">
    <property type="entry name" value="ATP-dependent DNA helicase Q4"/>
    <property type="match status" value="1"/>
</dbReference>
<name>A0A816M7H9_BRANA</name>
<dbReference type="GO" id="GO:0005634">
    <property type="term" value="C:nucleus"/>
    <property type="evidence" value="ECO:0007669"/>
    <property type="project" value="UniProtKB-SubCell"/>
</dbReference>
<dbReference type="InterPro" id="IPR027417">
    <property type="entry name" value="P-loop_NTPase"/>
</dbReference>
<dbReference type="GO" id="GO:0043138">
    <property type="term" value="F:3'-5' DNA helicase activity"/>
    <property type="evidence" value="ECO:0007669"/>
    <property type="project" value="UniProtKB-EC"/>
</dbReference>
<dbReference type="SMART" id="SM00487">
    <property type="entry name" value="DEXDc"/>
    <property type="match status" value="1"/>
</dbReference>
<feature type="region of interest" description="Disordered" evidence="13">
    <location>
        <begin position="1"/>
        <end position="113"/>
    </location>
</feature>
<dbReference type="SMART" id="SM00490">
    <property type="entry name" value="HELICc"/>
    <property type="match status" value="1"/>
</dbReference>
<dbReference type="EC" id="5.6.2.4" evidence="11"/>
<keyword evidence="6" id="KW-0067">ATP-binding</keyword>
<dbReference type="PANTHER" id="PTHR13710">
    <property type="entry name" value="DNA HELICASE RECQ FAMILY MEMBER"/>
    <property type="match status" value="1"/>
</dbReference>
<dbReference type="Gramene" id="CDY03955">
    <property type="protein sequence ID" value="CDY03955"/>
    <property type="gene ID" value="GSBRNA2T00117469001"/>
</dbReference>
<dbReference type="GO" id="GO:0005524">
    <property type="term" value="F:ATP binding"/>
    <property type="evidence" value="ECO:0007669"/>
    <property type="project" value="UniProtKB-KW"/>
</dbReference>
<feature type="compositionally biased region" description="Pro residues" evidence="13">
    <location>
        <begin position="17"/>
        <end position="42"/>
    </location>
</feature>
<dbReference type="InterPro" id="IPR001650">
    <property type="entry name" value="Helicase_C-like"/>
</dbReference>
<dbReference type="InterPro" id="IPR011545">
    <property type="entry name" value="DEAD/DEAH_box_helicase_dom"/>
</dbReference>
<keyword evidence="5" id="KW-0347">Helicase</keyword>
<comment type="catalytic activity">
    <reaction evidence="12">
        <text>ATP + H2O = ADP + phosphate + H(+)</text>
        <dbReference type="Rhea" id="RHEA:13065"/>
        <dbReference type="ChEBI" id="CHEBI:15377"/>
        <dbReference type="ChEBI" id="CHEBI:15378"/>
        <dbReference type="ChEBI" id="CHEBI:30616"/>
        <dbReference type="ChEBI" id="CHEBI:43474"/>
        <dbReference type="ChEBI" id="CHEBI:456216"/>
    </reaction>
</comment>
<evidence type="ECO:0000259" key="14">
    <source>
        <dbReference type="PROSITE" id="PS51192"/>
    </source>
</evidence>
<evidence type="ECO:0000256" key="3">
    <source>
        <dbReference type="ARBA" id="ARBA00022741"/>
    </source>
</evidence>
<evidence type="ECO:0000256" key="13">
    <source>
        <dbReference type="SAM" id="MobiDB-lite"/>
    </source>
</evidence>
<comment type="catalytic activity">
    <reaction evidence="10">
        <text>Couples ATP hydrolysis with the unwinding of duplex DNA by translocating in the 3'-5' direction.</text>
        <dbReference type="EC" id="5.6.2.4"/>
    </reaction>
</comment>
<dbReference type="PANTHER" id="PTHR13710:SF108">
    <property type="entry name" value="ATP-DEPENDENT DNA HELICASE Q4"/>
    <property type="match status" value="1"/>
</dbReference>
<feature type="compositionally biased region" description="Low complexity" evidence="13">
    <location>
        <begin position="43"/>
        <end position="59"/>
    </location>
</feature>
<keyword evidence="3" id="KW-0547">Nucleotide-binding</keyword>
<evidence type="ECO:0000259" key="15">
    <source>
        <dbReference type="PROSITE" id="PS51194"/>
    </source>
</evidence>
<dbReference type="CDD" id="cd18018">
    <property type="entry name" value="DEXHc_RecQ4-like"/>
    <property type="match status" value="1"/>
</dbReference>
<dbReference type="InterPro" id="IPR004589">
    <property type="entry name" value="DNA_helicase_ATP-dep_RecQ"/>
</dbReference>
<dbReference type="GO" id="GO:0003677">
    <property type="term" value="F:DNA binding"/>
    <property type="evidence" value="ECO:0007669"/>
    <property type="project" value="UniProtKB-KW"/>
</dbReference>
<feature type="domain" description="Helicase C-terminal" evidence="15">
    <location>
        <begin position="488"/>
        <end position="638"/>
    </location>
</feature>
<dbReference type="InterPro" id="IPR002464">
    <property type="entry name" value="DNA/RNA_helicase_DEAH_CS"/>
</dbReference>
<evidence type="ECO:0000256" key="4">
    <source>
        <dbReference type="ARBA" id="ARBA00022801"/>
    </source>
</evidence>
<evidence type="ECO:0000256" key="9">
    <source>
        <dbReference type="ARBA" id="ARBA00023242"/>
    </source>
</evidence>
<keyword evidence="8" id="KW-0413">Isomerase</keyword>
<feature type="compositionally biased region" description="Polar residues" evidence="13">
    <location>
        <begin position="101"/>
        <end position="113"/>
    </location>
</feature>
<comment type="similarity">
    <text evidence="2">Belongs to the helicase family. RecQ subfamily.</text>
</comment>
<evidence type="ECO:0000256" key="10">
    <source>
        <dbReference type="ARBA" id="ARBA00034617"/>
    </source>
</evidence>
<dbReference type="Gene3D" id="3.40.50.300">
    <property type="entry name" value="P-loop containing nucleotide triphosphate hydrolases"/>
    <property type="match status" value="2"/>
</dbReference>
<proteinExistence type="inferred from homology"/>
<dbReference type="GO" id="GO:0006310">
    <property type="term" value="P:DNA recombination"/>
    <property type="evidence" value="ECO:0007669"/>
    <property type="project" value="InterPro"/>
</dbReference>
<dbReference type="FunFam" id="3.40.50.300:FF:001334">
    <property type="entry name" value="ATP-dependent DNA helicase Q-like 5"/>
    <property type="match status" value="1"/>
</dbReference>
<evidence type="ECO:0000256" key="5">
    <source>
        <dbReference type="ARBA" id="ARBA00022806"/>
    </source>
</evidence>
<dbReference type="NCBIfam" id="TIGR00614">
    <property type="entry name" value="recQ_fam"/>
    <property type="match status" value="1"/>
</dbReference>
<evidence type="ECO:0000256" key="8">
    <source>
        <dbReference type="ARBA" id="ARBA00023235"/>
    </source>
</evidence>
<evidence type="ECO:0000256" key="7">
    <source>
        <dbReference type="ARBA" id="ARBA00023125"/>
    </source>
</evidence>
<dbReference type="PROSITE" id="PS51194">
    <property type="entry name" value="HELICASE_CTER"/>
    <property type="match status" value="1"/>
</dbReference>
<dbReference type="CDD" id="cd18794">
    <property type="entry name" value="SF2_C_RecQ"/>
    <property type="match status" value="1"/>
</dbReference>
<keyword evidence="7" id="KW-0238">DNA-binding</keyword>
<dbReference type="PROSITE" id="PS51192">
    <property type="entry name" value="HELICASE_ATP_BIND_1"/>
    <property type="match status" value="1"/>
</dbReference>
<keyword evidence="9" id="KW-0539">Nucleus</keyword>
<dbReference type="Pfam" id="PF00271">
    <property type="entry name" value="Helicase_C"/>
    <property type="match status" value="1"/>
</dbReference>
<comment type="subcellular location">
    <subcellularLocation>
        <location evidence="1">Nucleus</location>
    </subcellularLocation>
</comment>
<dbReference type="InterPro" id="IPR014001">
    <property type="entry name" value="Helicase_ATP-bd"/>
</dbReference>